<comment type="cofactor">
    <cofactor evidence="1">
        <name>Zn(2+)</name>
        <dbReference type="ChEBI" id="CHEBI:29105"/>
    </cofactor>
</comment>
<dbReference type="Pfam" id="PF23023">
    <property type="entry name" value="Anti-Pycsar_Apyc1"/>
    <property type="match status" value="1"/>
</dbReference>
<keyword evidence="5" id="KW-0479">Metal-binding</keyword>
<evidence type="ECO:0000256" key="1">
    <source>
        <dbReference type="ARBA" id="ARBA00001947"/>
    </source>
</evidence>
<dbReference type="SUPFAM" id="SSF56281">
    <property type="entry name" value="Metallo-hydrolase/oxidoreductase"/>
    <property type="match status" value="1"/>
</dbReference>
<evidence type="ECO:0000256" key="6">
    <source>
        <dbReference type="ARBA" id="ARBA00022759"/>
    </source>
</evidence>
<dbReference type="CDD" id="cd07717">
    <property type="entry name" value="RNaseZ_ZiPD-like_MBL-fold"/>
    <property type="match status" value="1"/>
</dbReference>
<keyword evidence="4" id="KW-0540">Nuclease</keyword>
<name>A0A6T5ZFY6_9CHLO</name>
<comment type="subunit">
    <text evidence="2">Homodimer.</text>
</comment>
<dbReference type="InterPro" id="IPR013471">
    <property type="entry name" value="RNase_Z/BN"/>
</dbReference>
<evidence type="ECO:0000256" key="2">
    <source>
        <dbReference type="ARBA" id="ARBA00011738"/>
    </source>
</evidence>
<dbReference type="GO" id="GO:0046872">
    <property type="term" value="F:metal ion binding"/>
    <property type="evidence" value="ECO:0007669"/>
    <property type="project" value="UniProtKB-KW"/>
</dbReference>
<feature type="compositionally biased region" description="Low complexity" evidence="9">
    <location>
        <begin position="638"/>
        <end position="657"/>
    </location>
</feature>
<dbReference type="NCBIfam" id="NF000801">
    <property type="entry name" value="PRK00055.1-3"/>
    <property type="match status" value="1"/>
</dbReference>
<evidence type="ECO:0000313" key="11">
    <source>
        <dbReference type="EMBL" id="CAD8815094.1"/>
    </source>
</evidence>
<dbReference type="EMBL" id="HBFO01008755">
    <property type="protein sequence ID" value="CAD8815093.1"/>
    <property type="molecule type" value="Transcribed_RNA"/>
</dbReference>
<evidence type="ECO:0000256" key="4">
    <source>
        <dbReference type="ARBA" id="ARBA00022722"/>
    </source>
</evidence>
<keyword evidence="8" id="KW-0862">Zinc</keyword>
<feature type="compositionally biased region" description="Low complexity" evidence="9">
    <location>
        <begin position="562"/>
        <end position="572"/>
    </location>
</feature>
<feature type="region of interest" description="Disordered" evidence="9">
    <location>
        <begin position="545"/>
        <end position="657"/>
    </location>
</feature>
<dbReference type="Gene3D" id="3.60.15.10">
    <property type="entry name" value="Ribonuclease Z/Hydroxyacylglutathione hydrolase-like"/>
    <property type="match status" value="1"/>
</dbReference>
<protein>
    <submittedName>
        <fullName evidence="11">Uncharacterized protein</fullName>
    </submittedName>
</protein>
<dbReference type="InterPro" id="IPR036866">
    <property type="entry name" value="RibonucZ/Hydroxyglut_hydro"/>
</dbReference>
<reference evidence="11" key="1">
    <citation type="submission" date="2021-01" db="EMBL/GenBank/DDBJ databases">
        <authorList>
            <person name="Corre E."/>
            <person name="Pelletier E."/>
            <person name="Niang G."/>
            <person name="Scheremetjew M."/>
            <person name="Finn R."/>
            <person name="Kale V."/>
            <person name="Holt S."/>
            <person name="Cochrane G."/>
            <person name="Meng A."/>
            <person name="Brown T."/>
            <person name="Cohen L."/>
        </authorList>
    </citation>
    <scope>NUCLEOTIDE SEQUENCE</scope>
    <source>
        <strain evidence="11">Clade-D-RCC1621</strain>
    </source>
</reference>
<feature type="compositionally biased region" description="Low complexity" evidence="9">
    <location>
        <begin position="602"/>
        <end position="621"/>
    </location>
</feature>
<dbReference type="AlphaFoldDB" id="A0A6T5ZFY6"/>
<evidence type="ECO:0000256" key="5">
    <source>
        <dbReference type="ARBA" id="ARBA00022723"/>
    </source>
</evidence>
<dbReference type="PANTHER" id="PTHR46018:SF2">
    <property type="entry name" value="ZINC PHOSPHODIESTERASE ELAC PROTEIN 1"/>
    <property type="match status" value="1"/>
</dbReference>
<keyword evidence="3" id="KW-0819">tRNA processing</keyword>
<dbReference type="GO" id="GO:0042781">
    <property type="term" value="F:3'-tRNA processing endoribonuclease activity"/>
    <property type="evidence" value="ECO:0007669"/>
    <property type="project" value="TreeGrafter"/>
</dbReference>
<dbReference type="HAMAP" id="MF_01818">
    <property type="entry name" value="RNase_Z_BN"/>
    <property type="match status" value="1"/>
</dbReference>
<evidence type="ECO:0000256" key="7">
    <source>
        <dbReference type="ARBA" id="ARBA00022801"/>
    </source>
</evidence>
<dbReference type="EMBL" id="HBFO01008756">
    <property type="protein sequence ID" value="CAD8815094.1"/>
    <property type="molecule type" value="Transcribed_RNA"/>
</dbReference>
<keyword evidence="6" id="KW-0255">Endonuclease</keyword>
<keyword evidence="7" id="KW-0378">Hydrolase</keyword>
<evidence type="ECO:0000256" key="9">
    <source>
        <dbReference type="SAM" id="MobiDB-lite"/>
    </source>
</evidence>
<evidence type="ECO:0000256" key="8">
    <source>
        <dbReference type="ARBA" id="ARBA00022833"/>
    </source>
</evidence>
<feature type="compositionally biased region" description="Gly residues" evidence="9">
    <location>
        <begin position="592"/>
        <end position="601"/>
    </location>
</feature>
<gene>
    <name evidence="10" type="ORF">OMED0930_LOCUS6213</name>
    <name evidence="11" type="ORF">OMED0930_LOCUS6214</name>
</gene>
<sequence length="657" mass="70179">MAAVRTMKVGELRARLVEVYGYDVGEVKGMKKAALVEALATRGVGGGAARVSGDASAAVVASGAGSKKSSSTSSYQQTMFNAKLKDAISGGEEIDDERKSNFSGAELTFLGTSSGAPSFTRNVSSLALRLENEIWLFDCGEATQHQLMRSQLKYAKITKIFITHMHGDHIFGLPGLICAISGTRTSHMRAHGGKVEPLHITGPPGIRQYIYSAMTWSRSVLGMPLIVTEMRQTARAGGGVPAPHTSVDPRGKIFMGECWPENAAEPPPHFKDERAWTELGSSGQLPRWTVYRDGNLCVRATPLRHPVPCFGYVIDECDQPGRLDAEKAISLGLAPGREYRLLKEGKEVTAPNGATIRPEDVIGPSRPGRRLVLLGDTCNSSAIASMATGADVLVHESTFNGAKRVEAIFKGHSTATMAGTFAADVKARSLILTHFSNRYAGGFQSDREDINSGDLGATIDEDDCEDMVLPNAEDALSEENVIGERTHVDTLVREAIEAKGDNRVVAASDFFSFNVQRREEFDDYDRAKGNRDGLFAGPMMTIPETFVVPQDGGDGDHHHHNGSNNAHNGASHHQSRSATHNQHRHGAHNSRQGGGGAGGSGAPRRSTSSRADGRAASSSTTPRRAPSAATDVASAYFPGQPSRRASSSPSRRGGTAH</sequence>
<evidence type="ECO:0000256" key="3">
    <source>
        <dbReference type="ARBA" id="ARBA00022694"/>
    </source>
</evidence>
<dbReference type="PANTHER" id="PTHR46018">
    <property type="entry name" value="ZINC PHOSPHODIESTERASE ELAC PROTEIN 1"/>
    <property type="match status" value="1"/>
</dbReference>
<accession>A0A6T5ZFY6</accession>
<evidence type="ECO:0000313" key="10">
    <source>
        <dbReference type="EMBL" id="CAD8815093.1"/>
    </source>
</evidence>
<dbReference type="GO" id="GO:0005634">
    <property type="term" value="C:nucleus"/>
    <property type="evidence" value="ECO:0007669"/>
    <property type="project" value="TreeGrafter"/>
</dbReference>
<proteinExistence type="inferred from homology"/>
<organism evidence="11">
    <name type="scientific">Ostreococcus mediterraneus</name>
    <dbReference type="NCBI Taxonomy" id="1486918"/>
    <lineage>
        <taxon>Eukaryota</taxon>
        <taxon>Viridiplantae</taxon>
        <taxon>Chlorophyta</taxon>
        <taxon>Mamiellophyceae</taxon>
        <taxon>Mamiellales</taxon>
        <taxon>Bathycoccaceae</taxon>
        <taxon>Ostreococcus</taxon>
    </lineage>
</organism>